<dbReference type="SMART" id="SM00858">
    <property type="entry name" value="SAF"/>
    <property type="match status" value="1"/>
</dbReference>
<dbReference type="InterPro" id="IPR039246">
    <property type="entry name" value="Flagellar_FlgA"/>
</dbReference>
<dbReference type="Pfam" id="PF17656">
    <property type="entry name" value="ChapFlgA_N"/>
    <property type="match status" value="1"/>
</dbReference>
<keyword evidence="9" id="KW-0969">Cilium</keyword>
<organism evidence="9 10">
    <name type="scientific">Pantoea rodasii</name>
    <dbReference type="NCBI Taxonomy" id="1076549"/>
    <lineage>
        <taxon>Bacteria</taxon>
        <taxon>Pseudomonadati</taxon>
        <taxon>Pseudomonadota</taxon>
        <taxon>Gammaproteobacteria</taxon>
        <taxon>Enterobacterales</taxon>
        <taxon>Erwiniaceae</taxon>
        <taxon>Pantoea</taxon>
    </lineage>
</organism>
<evidence type="ECO:0000256" key="5">
    <source>
        <dbReference type="ARBA" id="ARBA00022764"/>
    </source>
</evidence>
<dbReference type="GO" id="GO:0042597">
    <property type="term" value="C:periplasmic space"/>
    <property type="evidence" value="ECO:0007669"/>
    <property type="project" value="UniProtKB-SubCell"/>
</dbReference>
<dbReference type="CDD" id="cd11614">
    <property type="entry name" value="SAF_CpaB_FlgA_like"/>
    <property type="match status" value="1"/>
</dbReference>
<reference evidence="9 10" key="1">
    <citation type="submission" date="2014-11" db="EMBL/GenBank/DDBJ databases">
        <title>Genome sequencing of Pantoea rodasii ND03.</title>
        <authorList>
            <person name="Muhamad Yunos N.Y."/>
            <person name="Chan K.-G."/>
        </authorList>
    </citation>
    <scope>NUCLEOTIDE SEQUENCE [LARGE SCALE GENOMIC DNA]</scope>
    <source>
        <strain evidence="9 10">ND03</strain>
    </source>
</reference>
<evidence type="ECO:0000256" key="2">
    <source>
        <dbReference type="ARBA" id="ARBA00010474"/>
    </source>
</evidence>
<gene>
    <name evidence="9" type="ORF">QU24_17550</name>
</gene>
<keyword evidence="4 7" id="KW-0732">Signal</keyword>
<dbReference type="PANTHER" id="PTHR36307:SF1">
    <property type="entry name" value="FLAGELLA BASAL BODY P-RING FORMATION PROTEIN FLGA"/>
    <property type="match status" value="1"/>
</dbReference>
<evidence type="ECO:0000256" key="4">
    <source>
        <dbReference type="ARBA" id="ARBA00022729"/>
    </source>
</evidence>
<feature type="chain" id="PRO_5005109781" description="Flagella basal body P-ring formation protein FlgA" evidence="7">
    <location>
        <begin position="22"/>
        <end position="219"/>
    </location>
</feature>
<dbReference type="PANTHER" id="PTHR36307">
    <property type="entry name" value="FLAGELLA BASAL BODY P-RING FORMATION PROTEIN FLGA"/>
    <property type="match status" value="1"/>
</dbReference>
<evidence type="ECO:0000313" key="10">
    <source>
        <dbReference type="Proteomes" id="UP000030853"/>
    </source>
</evidence>
<keyword evidence="9" id="KW-0966">Cell projection</keyword>
<comment type="caution">
    <text evidence="9">The sequence shown here is derived from an EMBL/GenBank/DDBJ whole genome shotgun (WGS) entry which is preliminary data.</text>
</comment>
<sequence length="219" mass="23779">MRRSSPLLATLLLAIALPGYSADLTAQLTQFFKARDPQHAAGMTVVIRTPQEQWPTCDTPELQLPGNSRQWGNLSISANCAQNRRFLQVQVQVTGQYLVASRQVMRGTTLDPNDFRMETGRLDELPPRALFDHNSVADAIALRDIPPGQAVTASMLRQPWRVKAGQNVMVVASGNGFNASSEGRALNNASAAQMVRVRMGNGQVVSGRVDADGNILISL</sequence>
<evidence type="ECO:0000313" key="9">
    <source>
        <dbReference type="EMBL" id="KHJ66748.1"/>
    </source>
</evidence>
<dbReference type="InterPro" id="IPR013974">
    <property type="entry name" value="SAF"/>
</dbReference>
<accession>A0A0B1R124</accession>
<proteinExistence type="inferred from homology"/>
<dbReference type="Proteomes" id="UP000030853">
    <property type="component" value="Unassembled WGS sequence"/>
</dbReference>
<dbReference type="InterPro" id="IPR041231">
    <property type="entry name" value="FlgA_N"/>
</dbReference>
<evidence type="ECO:0000256" key="1">
    <source>
        <dbReference type="ARBA" id="ARBA00004418"/>
    </source>
</evidence>
<dbReference type="AlphaFoldDB" id="A0A0B1R124"/>
<keyword evidence="5 7" id="KW-0574">Periplasm</keyword>
<dbReference type="Pfam" id="PF13144">
    <property type="entry name" value="ChapFlgA"/>
    <property type="match status" value="1"/>
</dbReference>
<name>A0A0B1R124_9GAMM</name>
<dbReference type="Gene3D" id="2.30.30.760">
    <property type="match status" value="1"/>
</dbReference>
<evidence type="ECO:0000256" key="7">
    <source>
        <dbReference type="RuleBase" id="RU362063"/>
    </source>
</evidence>
<dbReference type="GO" id="GO:0044780">
    <property type="term" value="P:bacterial-type flagellum assembly"/>
    <property type="evidence" value="ECO:0007669"/>
    <property type="project" value="InterPro"/>
</dbReference>
<comment type="similarity">
    <text evidence="2 7">Belongs to the FlgA family.</text>
</comment>
<dbReference type="EMBL" id="JTJJ01000069">
    <property type="protein sequence ID" value="KHJ66748.1"/>
    <property type="molecule type" value="Genomic_DNA"/>
</dbReference>
<protein>
    <recommendedName>
        <fullName evidence="3 7">Flagella basal body P-ring formation protein FlgA</fullName>
    </recommendedName>
</protein>
<keyword evidence="9" id="KW-0282">Flagellum</keyword>
<dbReference type="InterPro" id="IPR017585">
    <property type="entry name" value="SAF_FlgA"/>
</dbReference>
<comment type="function">
    <text evidence="6 7">Involved in the assembly process of the P-ring formation. It may associate with FlgF on the rod constituting a structure essential for the P-ring assembly or may act as a modulator protein for the P-ring assembly.</text>
</comment>
<evidence type="ECO:0000259" key="8">
    <source>
        <dbReference type="SMART" id="SM00858"/>
    </source>
</evidence>
<comment type="subcellular location">
    <subcellularLocation>
        <location evidence="1 7">Periplasm</location>
    </subcellularLocation>
</comment>
<evidence type="ECO:0000256" key="3">
    <source>
        <dbReference type="ARBA" id="ARBA00014754"/>
    </source>
</evidence>
<dbReference type="Gene3D" id="3.90.1210.10">
    <property type="entry name" value="Antifreeze-like/N-acetylneuraminic acid synthase C-terminal domain"/>
    <property type="match status" value="1"/>
</dbReference>
<keyword evidence="7" id="KW-1005">Bacterial flagellum biogenesis</keyword>
<evidence type="ECO:0000256" key="6">
    <source>
        <dbReference type="ARBA" id="ARBA00025643"/>
    </source>
</evidence>
<dbReference type="RefSeq" id="WP_039333632.1">
    <property type="nucleotide sequence ID" value="NZ_JTJJ01000069.1"/>
</dbReference>
<feature type="domain" description="SAF" evidence="8">
    <location>
        <begin position="95"/>
        <end position="157"/>
    </location>
</feature>
<feature type="signal peptide" evidence="7">
    <location>
        <begin position="1"/>
        <end position="21"/>
    </location>
</feature>
<dbReference type="NCBIfam" id="TIGR03170">
    <property type="entry name" value="flgA_cterm"/>
    <property type="match status" value="1"/>
</dbReference>